<dbReference type="PRINTS" id="PR00410">
    <property type="entry name" value="PHEHYDRXLASE"/>
</dbReference>
<dbReference type="CDD" id="cd00207">
    <property type="entry name" value="fer2"/>
    <property type="match status" value="1"/>
</dbReference>
<evidence type="ECO:0000256" key="3">
    <source>
        <dbReference type="ARBA" id="ARBA00022714"/>
    </source>
</evidence>
<dbReference type="SUPFAM" id="SSF54292">
    <property type="entry name" value="2Fe-2S ferredoxin-like"/>
    <property type="match status" value="1"/>
</dbReference>
<gene>
    <name evidence="12" type="primary">antL</name>
</gene>
<dbReference type="GO" id="GO:0046872">
    <property type="term" value="F:metal ion binding"/>
    <property type="evidence" value="ECO:0007669"/>
    <property type="project" value="UniProtKB-KW"/>
</dbReference>
<dbReference type="Gene3D" id="3.10.20.30">
    <property type="match status" value="1"/>
</dbReference>
<comment type="cofactor">
    <cofactor evidence="1">
        <name>FAD</name>
        <dbReference type="ChEBI" id="CHEBI:57692"/>
    </cofactor>
</comment>
<keyword evidence="4" id="KW-0479">Metal-binding</keyword>
<feature type="region of interest" description="Disordered" evidence="9">
    <location>
        <begin position="1"/>
        <end position="27"/>
    </location>
</feature>
<keyword evidence="2" id="KW-0285">Flavoprotein</keyword>
<dbReference type="SUPFAM" id="SSF52343">
    <property type="entry name" value="Ferredoxin reductase-like, C-terminal NADP-linked domain"/>
    <property type="match status" value="1"/>
</dbReference>
<keyword evidence="5" id="KW-0274">FAD</keyword>
<dbReference type="InterPro" id="IPR012675">
    <property type="entry name" value="Beta-grasp_dom_sf"/>
</dbReference>
<dbReference type="GO" id="GO:0051537">
    <property type="term" value="F:2 iron, 2 sulfur cluster binding"/>
    <property type="evidence" value="ECO:0007669"/>
    <property type="project" value="UniProtKB-KW"/>
</dbReference>
<evidence type="ECO:0000256" key="1">
    <source>
        <dbReference type="ARBA" id="ARBA00001974"/>
    </source>
</evidence>
<dbReference type="InterPro" id="IPR017938">
    <property type="entry name" value="Riboflavin_synthase-like_b-brl"/>
</dbReference>
<dbReference type="Gene3D" id="3.40.50.80">
    <property type="entry name" value="Nucleotide-binding domain of ferredoxin-NADP reductase (FNR) module"/>
    <property type="match status" value="1"/>
</dbReference>
<keyword evidence="3" id="KW-0001">2Fe-2S</keyword>
<dbReference type="InterPro" id="IPR017927">
    <property type="entry name" value="FAD-bd_FR_type"/>
</dbReference>
<feature type="domain" description="FAD-binding FR-type" evidence="11">
    <location>
        <begin position="60"/>
        <end position="168"/>
    </location>
</feature>
<protein>
    <submittedName>
        <fullName evidence="12">AntL</fullName>
    </submittedName>
</protein>
<evidence type="ECO:0000256" key="5">
    <source>
        <dbReference type="ARBA" id="ARBA00022827"/>
    </source>
</evidence>
<organism evidence="12">
    <name type="scientific">Streptomyces blastmyceticus</name>
    <dbReference type="NCBI Taxonomy" id="68180"/>
    <lineage>
        <taxon>Bacteria</taxon>
        <taxon>Bacillati</taxon>
        <taxon>Actinomycetota</taxon>
        <taxon>Actinomycetes</taxon>
        <taxon>Kitasatosporales</taxon>
        <taxon>Streptomycetaceae</taxon>
        <taxon>Streptomyces</taxon>
    </lineage>
</organism>
<dbReference type="InterPro" id="IPR006058">
    <property type="entry name" value="2Fe2S_fd_BS"/>
</dbReference>
<dbReference type="AlphaFoldDB" id="M1TCN8"/>
<dbReference type="InterPro" id="IPR001041">
    <property type="entry name" value="2Fe-2S_ferredoxin-type"/>
</dbReference>
<evidence type="ECO:0000256" key="9">
    <source>
        <dbReference type="SAM" id="MobiDB-lite"/>
    </source>
</evidence>
<dbReference type="CDD" id="cd06214">
    <property type="entry name" value="PA_degradation_oxidoreductase_like"/>
    <property type="match status" value="1"/>
</dbReference>
<feature type="compositionally biased region" description="Basic and acidic residues" evidence="9">
    <location>
        <begin position="1"/>
        <end position="17"/>
    </location>
</feature>
<dbReference type="InterPro" id="IPR008333">
    <property type="entry name" value="Cbr1-like_FAD-bd_dom"/>
</dbReference>
<evidence type="ECO:0000256" key="7">
    <source>
        <dbReference type="ARBA" id="ARBA00023004"/>
    </source>
</evidence>
<dbReference type="PANTHER" id="PTHR47354">
    <property type="entry name" value="NADH OXIDOREDUCTASE HCR"/>
    <property type="match status" value="1"/>
</dbReference>
<dbReference type="GO" id="GO:0050660">
    <property type="term" value="F:flavin adenine dinucleotide binding"/>
    <property type="evidence" value="ECO:0007669"/>
    <property type="project" value="TreeGrafter"/>
</dbReference>
<evidence type="ECO:0000313" key="12">
    <source>
        <dbReference type="EMBL" id="AGG37774.1"/>
    </source>
</evidence>
<dbReference type="InterPro" id="IPR036010">
    <property type="entry name" value="2Fe-2S_ferredoxin-like_sf"/>
</dbReference>
<evidence type="ECO:0000256" key="4">
    <source>
        <dbReference type="ARBA" id="ARBA00022723"/>
    </source>
</evidence>
<keyword evidence="7" id="KW-0408">Iron</keyword>
<evidence type="ECO:0000256" key="8">
    <source>
        <dbReference type="ARBA" id="ARBA00023014"/>
    </source>
</evidence>
<evidence type="ECO:0000259" key="10">
    <source>
        <dbReference type="PROSITE" id="PS51085"/>
    </source>
</evidence>
<sequence length="414" mass="44117">MPQLRFRGDPSAERVRGDPLPSRPGVHRVPGDLRASEGDVTTVMTTSVKSATTDTAPHASGWHRLRVTEVERLSGEAVAIRLDVPDRLAGVFAHRAGQHVAVRHLPDGDGGTELRRSYSVCLPPAERSGLRLVVKRLGPGGFAEYATTRLAAGDSLELAPPTGGFALADHPGAHHVLVAGGSGITPLLSMAAAALRDDPRCRVSLVYANRTAASVLLADELADLKDAYVDRFFVLHVLSQETREAELLSGRIDKGRLTKLLALLGAEPDDDGFFYLCGPRGLVDSVREALTCWGADPARVRFELFSTGDGPAETIDGDVQGRPGRITARLAGRTTVAAMGPDDRVVLDAVLRARPETPYSCRDGLCGTCRAKVVSGSVRMDRQYALGEAELAGGYTLACRARPESDEVGLDFDA</sequence>
<dbReference type="Gene3D" id="2.40.30.10">
    <property type="entry name" value="Translation factors"/>
    <property type="match status" value="1"/>
</dbReference>
<dbReference type="Pfam" id="PF00970">
    <property type="entry name" value="FAD_binding_6"/>
    <property type="match status" value="1"/>
</dbReference>
<accession>M1TCN8</accession>
<reference evidence="12" key="1">
    <citation type="journal article" date="2012" name="Org. Lett.">
        <title>Biosynthetic pathway for high structural diversity of a common dilactone core in antimycin production.</title>
        <authorList>
            <person name="Yan Y."/>
            <person name="Zhang L."/>
            <person name="Ito T."/>
            <person name="Qu X."/>
            <person name="Asakawa Y."/>
            <person name="Awakawa T."/>
            <person name="Abe I."/>
            <person name="Liu W."/>
        </authorList>
    </citation>
    <scope>NUCLEOTIDE SEQUENCE</scope>
    <source>
        <strain evidence="12">NBRC 12747</strain>
    </source>
</reference>
<dbReference type="InterPro" id="IPR039261">
    <property type="entry name" value="FNR_nucleotide-bd"/>
</dbReference>
<dbReference type="PANTHER" id="PTHR47354:SF8">
    <property type="entry name" value="1,2-PHENYLACETYL-COA EPOXIDASE, SUBUNIT E"/>
    <property type="match status" value="1"/>
</dbReference>
<dbReference type="EMBL" id="JX137118">
    <property type="protein sequence ID" value="AGG37774.1"/>
    <property type="molecule type" value="Genomic_DNA"/>
</dbReference>
<evidence type="ECO:0000256" key="6">
    <source>
        <dbReference type="ARBA" id="ARBA00023002"/>
    </source>
</evidence>
<dbReference type="Pfam" id="PF00111">
    <property type="entry name" value="Fer2"/>
    <property type="match status" value="1"/>
</dbReference>
<dbReference type="InterPro" id="IPR050415">
    <property type="entry name" value="MRET"/>
</dbReference>
<dbReference type="GO" id="GO:0016491">
    <property type="term" value="F:oxidoreductase activity"/>
    <property type="evidence" value="ECO:0007669"/>
    <property type="project" value="UniProtKB-KW"/>
</dbReference>
<keyword evidence="8" id="KW-0411">Iron-sulfur</keyword>
<evidence type="ECO:0000259" key="11">
    <source>
        <dbReference type="PROSITE" id="PS51384"/>
    </source>
</evidence>
<feature type="domain" description="2Fe-2S ferredoxin-type" evidence="10">
    <location>
        <begin position="324"/>
        <end position="414"/>
    </location>
</feature>
<dbReference type="SUPFAM" id="SSF63380">
    <property type="entry name" value="Riboflavin synthase domain-like"/>
    <property type="match status" value="1"/>
</dbReference>
<name>M1TCN8_9ACTN</name>
<dbReference type="PROSITE" id="PS00197">
    <property type="entry name" value="2FE2S_FER_1"/>
    <property type="match status" value="1"/>
</dbReference>
<proteinExistence type="predicted"/>
<dbReference type="PROSITE" id="PS51384">
    <property type="entry name" value="FAD_FR"/>
    <property type="match status" value="1"/>
</dbReference>
<dbReference type="InterPro" id="IPR001433">
    <property type="entry name" value="OxRdtase_FAD/NAD-bd"/>
</dbReference>
<keyword evidence="6" id="KW-0560">Oxidoreductase</keyword>
<evidence type="ECO:0000256" key="2">
    <source>
        <dbReference type="ARBA" id="ARBA00022630"/>
    </source>
</evidence>
<dbReference type="PROSITE" id="PS51085">
    <property type="entry name" value="2FE2S_FER_2"/>
    <property type="match status" value="1"/>
</dbReference>
<dbReference type="Pfam" id="PF00175">
    <property type="entry name" value="NAD_binding_1"/>
    <property type="match status" value="1"/>
</dbReference>